<dbReference type="Proteomes" id="UP000017052">
    <property type="component" value="Unassembled WGS sequence"/>
</dbReference>
<name>U2PI24_9ACTN</name>
<evidence type="ECO:0000313" key="2">
    <source>
        <dbReference type="Proteomes" id="UP000017052"/>
    </source>
</evidence>
<accession>U2PI24</accession>
<reference evidence="1" key="1">
    <citation type="submission" date="2013-08" db="EMBL/GenBank/DDBJ databases">
        <authorList>
            <person name="Durkin A.S."/>
            <person name="Haft D.R."/>
            <person name="McCorrison J."/>
            <person name="Torralba M."/>
            <person name="Gillis M."/>
            <person name="Haft D.H."/>
            <person name="Methe B."/>
            <person name="Sutton G."/>
            <person name="Nelson K.E."/>
        </authorList>
    </citation>
    <scope>NUCLEOTIDE SEQUENCE [LARGE SCALE GENOMIC DNA]</scope>
    <source>
        <strain evidence="1">F0233</strain>
    </source>
</reference>
<keyword evidence="2" id="KW-1185">Reference proteome</keyword>
<dbReference type="EMBL" id="ACVN02000313">
    <property type="protein sequence ID" value="ERK50205.1"/>
    <property type="molecule type" value="Genomic_DNA"/>
</dbReference>
<comment type="caution">
    <text evidence="1">The sequence shown here is derived from an EMBL/GenBank/DDBJ whole genome shotgun (WGS) entry which is preliminary data.</text>
</comment>
<organism evidence="1 2">
    <name type="scientific">Propionibacterium acidifaciens F0233</name>
    <dbReference type="NCBI Taxonomy" id="553198"/>
    <lineage>
        <taxon>Bacteria</taxon>
        <taxon>Bacillati</taxon>
        <taxon>Actinomycetota</taxon>
        <taxon>Actinomycetes</taxon>
        <taxon>Propionibacteriales</taxon>
        <taxon>Propionibacteriaceae</taxon>
        <taxon>Propionibacterium</taxon>
    </lineage>
</organism>
<sequence>MPHRLAMIRPYPDGMVLFLAARPARNRTMGGDPGGTAGLIRVARG</sequence>
<dbReference type="AlphaFoldDB" id="U2PI24"/>
<evidence type="ECO:0000313" key="1">
    <source>
        <dbReference type="EMBL" id="ERK50205.1"/>
    </source>
</evidence>
<gene>
    <name evidence="1" type="ORF">HMPREF0682_0310</name>
</gene>
<proteinExistence type="predicted"/>
<protein>
    <submittedName>
        <fullName evidence="1">Uncharacterized protein</fullName>
    </submittedName>
</protein>